<feature type="compositionally biased region" description="Polar residues" evidence="1">
    <location>
        <begin position="76"/>
        <end position="90"/>
    </location>
</feature>
<dbReference type="Proteomes" id="UP001281410">
    <property type="component" value="Unassembled WGS sequence"/>
</dbReference>
<dbReference type="SUPFAM" id="SSF57756">
    <property type="entry name" value="Retrovirus zinc finger-like domains"/>
    <property type="match status" value="1"/>
</dbReference>
<gene>
    <name evidence="2" type="ORF">Dsin_006613</name>
</gene>
<dbReference type="InterPro" id="IPR036875">
    <property type="entry name" value="Znf_CCHC_sf"/>
</dbReference>
<reference evidence="2" key="1">
    <citation type="journal article" date="2023" name="Plant J.">
        <title>Genome sequences and population genomics provide insights into the demographic history, inbreeding, and mutation load of two 'living fossil' tree species of Dipteronia.</title>
        <authorList>
            <person name="Feng Y."/>
            <person name="Comes H.P."/>
            <person name="Chen J."/>
            <person name="Zhu S."/>
            <person name="Lu R."/>
            <person name="Zhang X."/>
            <person name="Li P."/>
            <person name="Qiu J."/>
            <person name="Olsen K.M."/>
            <person name="Qiu Y."/>
        </authorList>
    </citation>
    <scope>NUCLEOTIDE SEQUENCE</scope>
    <source>
        <strain evidence="2">NBL</strain>
    </source>
</reference>
<protein>
    <recommendedName>
        <fullName evidence="4">CCHC-type domain-containing protein</fullName>
    </recommendedName>
</protein>
<sequence length="96" mass="10687">MNKIYSLLLQEEKQRAFSTSANPNPDEGSALPTTQSDNQPRNKFGHSQISRYHCDHCGRYGHTIQKCYKLHGFPPRSNNGPSESVQSQSHGLAASD</sequence>
<evidence type="ECO:0000313" key="2">
    <source>
        <dbReference type="EMBL" id="KAK3226751.1"/>
    </source>
</evidence>
<feature type="region of interest" description="Disordered" evidence="1">
    <location>
        <begin position="71"/>
        <end position="96"/>
    </location>
</feature>
<evidence type="ECO:0000313" key="3">
    <source>
        <dbReference type="Proteomes" id="UP001281410"/>
    </source>
</evidence>
<feature type="compositionally biased region" description="Polar residues" evidence="1">
    <location>
        <begin position="31"/>
        <end position="47"/>
    </location>
</feature>
<dbReference type="PANTHER" id="PTHR34222:SF79">
    <property type="entry name" value="RETROVIRUS-RELATED POL POLYPROTEIN FROM TRANSPOSON TNT 1-94"/>
    <property type="match status" value="1"/>
</dbReference>
<proteinExistence type="predicted"/>
<evidence type="ECO:0008006" key="4">
    <source>
        <dbReference type="Google" id="ProtNLM"/>
    </source>
</evidence>
<name>A0AAE0AYQ7_9ROSI</name>
<feature type="region of interest" description="Disordered" evidence="1">
    <location>
        <begin position="15"/>
        <end position="47"/>
    </location>
</feature>
<comment type="caution">
    <text evidence="2">The sequence shown here is derived from an EMBL/GenBank/DDBJ whole genome shotgun (WGS) entry which is preliminary data.</text>
</comment>
<dbReference type="PANTHER" id="PTHR34222">
    <property type="entry name" value="GAG_PRE-INTEGRS DOMAIN-CONTAINING PROTEIN"/>
    <property type="match status" value="1"/>
</dbReference>
<dbReference type="EMBL" id="JANJYJ010000002">
    <property type="protein sequence ID" value="KAK3226751.1"/>
    <property type="molecule type" value="Genomic_DNA"/>
</dbReference>
<dbReference type="GO" id="GO:0008270">
    <property type="term" value="F:zinc ion binding"/>
    <property type="evidence" value="ECO:0007669"/>
    <property type="project" value="InterPro"/>
</dbReference>
<keyword evidence="3" id="KW-1185">Reference proteome</keyword>
<accession>A0AAE0AYQ7</accession>
<evidence type="ECO:0000256" key="1">
    <source>
        <dbReference type="SAM" id="MobiDB-lite"/>
    </source>
</evidence>
<organism evidence="2 3">
    <name type="scientific">Dipteronia sinensis</name>
    <dbReference type="NCBI Taxonomy" id="43782"/>
    <lineage>
        <taxon>Eukaryota</taxon>
        <taxon>Viridiplantae</taxon>
        <taxon>Streptophyta</taxon>
        <taxon>Embryophyta</taxon>
        <taxon>Tracheophyta</taxon>
        <taxon>Spermatophyta</taxon>
        <taxon>Magnoliopsida</taxon>
        <taxon>eudicotyledons</taxon>
        <taxon>Gunneridae</taxon>
        <taxon>Pentapetalae</taxon>
        <taxon>rosids</taxon>
        <taxon>malvids</taxon>
        <taxon>Sapindales</taxon>
        <taxon>Sapindaceae</taxon>
        <taxon>Hippocastanoideae</taxon>
        <taxon>Acereae</taxon>
        <taxon>Dipteronia</taxon>
    </lineage>
</organism>
<dbReference type="AlphaFoldDB" id="A0AAE0AYQ7"/>
<dbReference type="GO" id="GO:0003676">
    <property type="term" value="F:nucleic acid binding"/>
    <property type="evidence" value="ECO:0007669"/>
    <property type="project" value="InterPro"/>
</dbReference>